<keyword evidence="1" id="KW-0547">Nucleotide-binding</keyword>
<dbReference type="InterPro" id="IPR001609">
    <property type="entry name" value="Myosin_head_motor_dom-like"/>
</dbReference>
<protein>
    <submittedName>
        <fullName evidence="8">Myosin-I heavy chain</fullName>
    </submittedName>
</protein>
<accession>A0A3R7MHG6</accession>
<dbReference type="OrthoDB" id="312459at2759"/>
<keyword evidence="4" id="KW-0505">Motor protein</keyword>
<name>A0A3R7MHG6_PENVA</name>
<dbReference type="PROSITE" id="PS51456">
    <property type="entry name" value="MYOSIN_MOTOR"/>
    <property type="match status" value="1"/>
</dbReference>
<dbReference type="EMBL" id="QCYY01001624">
    <property type="protein sequence ID" value="ROT76663.1"/>
    <property type="molecule type" value="Genomic_DNA"/>
</dbReference>
<evidence type="ECO:0000256" key="3">
    <source>
        <dbReference type="ARBA" id="ARBA00023123"/>
    </source>
</evidence>
<dbReference type="GO" id="GO:0016459">
    <property type="term" value="C:myosin complex"/>
    <property type="evidence" value="ECO:0007669"/>
    <property type="project" value="UniProtKB-KW"/>
</dbReference>
<keyword evidence="2" id="KW-0067">ATP-binding</keyword>
<evidence type="ECO:0000256" key="6">
    <source>
        <dbReference type="PROSITE-ProRule" id="PRU00782"/>
    </source>
</evidence>
<comment type="similarity">
    <text evidence="6">Belongs to the TRAFAC class myosin-kinesin ATPase superfamily. Myosin family.</text>
</comment>
<dbReference type="GO" id="GO:0016020">
    <property type="term" value="C:membrane"/>
    <property type="evidence" value="ECO:0007669"/>
    <property type="project" value="TreeGrafter"/>
</dbReference>
<evidence type="ECO:0000256" key="2">
    <source>
        <dbReference type="ARBA" id="ARBA00022840"/>
    </source>
</evidence>
<reference evidence="8 9" key="2">
    <citation type="submission" date="2019-01" db="EMBL/GenBank/DDBJ databases">
        <title>The decoding of complex shrimp genome reveals the adaptation for benthos swimmer, frequently molting mechanism and breeding impact on genome.</title>
        <authorList>
            <person name="Sun Y."/>
            <person name="Gao Y."/>
            <person name="Yu Y."/>
        </authorList>
    </citation>
    <scope>NUCLEOTIDE SEQUENCE [LARGE SCALE GENOMIC DNA]</scope>
    <source>
        <tissue evidence="8">Muscle</tissue>
    </source>
</reference>
<sequence>MSCIDIFACDHCKVINAMLRHAGLPPEQSRITFQGPEERNYHVFYQLVAAAQNNKKSQTSSICGQRVSTLPESVWVHHIDGVDDVKRFDGLRLAFNVLHVPPEICDGIFGTLAAILWLGNLEFVDIDGEKCELSTSDKEVLTIVAELLNLEEEDLLASFFSARLTSRGNITRIPLKLAEARENRHAMAKALYSRTFAWLVDHINKCTNPGQDQTRFLGVLDIFGFENFATNSFEQLCINYTNEKLHKFFNHYVFALEQEIYRQEEIKFSHITFTDNTECLELLEKPPRCILKLLSEECRMPKGADKSYLTKLHQEFDSHPNYIKGEDRKKVGGGIWYQPLCRYVRCIKPNKSKSADSYDELMVLDQLRYLGMNDIIRIRKEGSLSI</sequence>
<dbReference type="SMART" id="SM00242">
    <property type="entry name" value="MYSc"/>
    <property type="match status" value="1"/>
</dbReference>
<keyword evidence="9" id="KW-1185">Reference proteome</keyword>
<proteinExistence type="inferred from homology"/>
<dbReference type="GO" id="GO:0051015">
    <property type="term" value="F:actin filament binding"/>
    <property type="evidence" value="ECO:0007669"/>
    <property type="project" value="TreeGrafter"/>
</dbReference>
<dbReference type="Proteomes" id="UP000283509">
    <property type="component" value="Unassembled WGS sequence"/>
</dbReference>
<evidence type="ECO:0000313" key="8">
    <source>
        <dbReference type="EMBL" id="ROT76663.1"/>
    </source>
</evidence>
<gene>
    <name evidence="8" type="ORF">C7M84_004753</name>
</gene>
<dbReference type="Gene3D" id="1.20.58.530">
    <property type="match status" value="1"/>
</dbReference>
<dbReference type="PANTHER" id="PTHR13140:SF561">
    <property type="entry name" value="MIP31562P1"/>
    <property type="match status" value="1"/>
</dbReference>
<evidence type="ECO:0000256" key="4">
    <source>
        <dbReference type="ARBA" id="ARBA00023175"/>
    </source>
</evidence>
<comment type="caution">
    <text evidence="6">Lacks conserved residue(s) required for the propagation of feature annotation.</text>
</comment>
<evidence type="ECO:0000313" key="9">
    <source>
        <dbReference type="Proteomes" id="UP000283509"/>
    </source>
</evidence>
<organism evidence="8 9">
    <name type="scientific">Penaeus vannamei</name>
    <name type="common">Whiteleg shrimp</name>
    <name type="synonym">Litopenaeus vannamei</name>
    <dbReference type="NCBI Taxonomy" id="6689"/>
    <lineage>
        <taxon>Eukaryota</taxon>
        <taxon>Metazoa</taxon>
        <taxon>Ecdysozoa</taxon>
        <taxon>Arthropoda</taxon>
        <taxon>Crustacea</taxon>
        <taxon>Multicrustacea</taxon>
        <taxon>Malacostraca</taxon>
        <taxon>Eumalacostraca</taxon>
        <taxon>Eucarida</taxon>
        <taxon>Decapoda</taxon>
        <taxon>Dendrobranchiata</taxon>
        <taxon>Penaeoidea</taxon>
        <taxon>Penaeidae</taxon>
        <taxon>Penaeus</taxon>
    </lineage>
</organism>
<dbReference type="STRING" id="6689.A0A3R7MHG6"/>
<dbReference type="InterPro" id="IPR036961">
    <property type="entry name" value="Kinesin_motor_dom_sf"/>
</dbReference>
<keyword evidence="3 6" id="KW-0518">Myosin</keyword>
<dbReference type="Gene3D" id="1.20.120.720">
    <property type="entry name" value="Myosin VI head, motor domain, U50 subdomain"/>
    <property type="match status" value="1"/>
</dbReference>
<dbReference type="GO" id="GO:0007015">
    <property type="term" value="P:actin filament organization"/>
    <property type="evidence" value="ECO:0007669"/>
    <property type="project" value="TreeGrafter"/>
</dbReference>
<reference evidence="8 9" key="1">
    <citation type="submission" date="2018-04" db="EMBL/GenBank/DDBJ databases">
        <authorList>
            <person name="Zhang X."/>
            <person name="Yuan J."/>
            <person name="Li F."/>
            <person name="Xiang J."/>
        </authorList>
    </citation>
    <scope>NUCLEOTIDE SEQUENCE [LARGE SCALE GENOMIC DNA]</scope>
    <source>
        <tissue evidence="8">Muscle</tissue>
    </source>
</reference>
<dbReference type="PANTHER" id="PTHR13140">
    <property type="entry name" value="MYOSIN"/>
    <property type="match status" value="1"/>
</dbReference>
<feature type="domain" description="Myosin motor" evidence="7">
    <location>
        <begin position="1"/>
        <end position="386"/>
    </location>
</feature>
<evidence type="ECO:0000259" key="7">
    <source>
        <dbReference type="PROSITE" id="PS51456"/>
    </source>
</evidence>
<dbReference type="InterPro" id="IPR027417">
    <property type="entry name" value="P-loop_NTPase"/>
</dbReference>
<evidence type="ECO:0000256" key="5">
    <source>
        <dbReference type="ARBA" id="ARBA00023203"/>
    </source>
</evidence>
<dbReference type="Gene3D" id="3.40.850.10">
    <property type="entry name" value="Kinesin motor domain"/>
    <property type="match status" value="2"/>
</dbReference>
<dbReference type="AlphaFoldDB" id="A0A3R7MHG6"/>
<dbReference type="SUPFAM" id="SSF52540">
    <property type="entry name" value="P-loop containing nucleoside triphosphate hydrolases"/>
    <property type="match status" value="1"/>
</dbReference>
<dbReference type="GO" id="GO:0005737">
    <property type="term" value="C:cytoplasm"/>
    <property type="evidence" value="ECO:0007669"/>
    <property type="project" value="TreeGrafter"/>
</dbReference>
<dbReference type="Pfam" id="PF00063">
    <property type="entry name" value="Myosin_head"/>
    <property type="match status" value="2"/>
</dbReference>
<dbReference type="GO" id="GO:0005524">
    <property type="term" value="F:ATP binding"/>
    <property type="evidence" value="ECO:0007669"/>
    <property type="project" value="UniProtKB-KW"/>
</dbReference>
<dbReference type="GO" id="GO:0000146">
    <property type="term" value="F:microfilament motor activity"/>
    <property type="evidence" value="ECO:0007669"/>
    <property type="project" value="TreeGrafter"/>
</dbReference>
<dbReference type="PRINTS" id="PR00193">
    <property type="entry name" value="MYOSINHEAVY"/>
</dbReference>
<comment type="caution">
    <text evidence="8">The sequence shown here is derived from an EMBL/GenBank/DDBJ whole genome shotgun (WGS) entry which is preliminary data.</text>
</comment>
<evidence type="ECO:0000256" key="1">
    <source>
        <dbReference type="ARBA" id="ARBA00022741"/>
    </source>
</evidence>
<keyword evidence="5 6" id="KW-0009">Actin-binding</keyword>